<feature type="signal peptide" evidence="2">
    <location>
        <begin position="1"/>
        <end position="19"/>
    </location>
</feature>
<keyword evidence="2" id="KW-0732">Signal</keyword>
<accession>A0ABR1RBM1</accession>
<organism evidence="3 4">
    <name type="scientific">Apiospora marii</name>
    <dbReference type="NCBI Taxonomy" id="335849"/>
    <lineage>
        <taxon>Eukaryota</taxon>
        <taxon>Fungi</taxon>
        <taxon>Dikarya</taxon>
        <taxon>Ascomycota</taxon>
        <taxon>Pezizomycotina</taxon>
        <taxon>Sordariomycetes</taxon>
        <taxon>Xylariomycetidae</taxon>
        <taxon>Amphisphaeriales</taxon>
        <taxon>Apiosporaceae</taxon>
        <taxon>Apiospora</taxon>
    </lineage>
</organism>
<gene>
    <name evidence="3" type="ORF">PG991_010529</name>
</gene>
<feature type="region of interest" description="Disordered" evidence="1">
    <location>
        <begin position="90"/>
        <end position="118"/>
    </location>
</feature>
<feature type="chain" id="PRO_5046498792" evidence="2">
    <location>
        <begin position="20"/>
        <end position="129"/>
    </location>
</feature>
<proteinExistence type="predicted"/>
<dbReference type="EMBL" id="JAQQWI010000016">
    <property type="protein sequence ID" value="KAK8007978.1"/>
    <property type="molecule type" value="Genomic_DNA"/>
</dbReference>
<dbReference type="Proteomes" id="UP001396898">
    <property type="component" value="Unassembled WGS sequence"/>
</dbReference>
<name>A0ABR1RBM1_9PEZI</name>
<evidence type="ECO:0000313" key="4">
    <source>
        <dbReference type="Proteomes" id="UP001396898"/>
    </source>
</evidence>
<reference evidence="3 4" key="1">
    <citation type="submission" date="2023-01" db="EMBL/GenBank/DDBJ databases">
        <title>Analysis of 21 Apiospora genomes using comparative genomics revels a genus with tremendous synthesis potential of carbohydrate active enzymes and secondary metabolites.</title>
        <authorList>
            <person name="Sorensen T."/>
        </authorList>
    </citation>
    <scope>NUCLEOTIDE SEQUENCE [LARGE SCALE GENOMIC DNA]</scope>
    <source>
        <strain evidence="3 4">CBS 20057</strain>
    </source>
</reference>
<evidence type="ECO:0000256" key="2">
    <source>
        <dbReference type="SAM" id="SignalP"/>
    </source>
</evidence>
<protein>
    <submittedName>
        <fullName evidence="3">Uncharacterized protein</fullName>
    </submittedName>
</protein>
<evidence type="ECO:0000313" key="3">
    <source>
        <dbReference type="EMBL" id="KAK8007978.1"/>
    </source>
</evidence>
<keyword evidence="4" id="KW-1185">Reference proteome</keyword>
<evidence type="ECO:0000256" key="1">
    <source>
        <dbReference type="SAM" id="MobiDB-lite"/>
    </source>
</evidence>
<sequence>MAPRPLIFFTVLMATTAIAYPLAARDALDTRDNAAKEASVTPDIVFDYGGDSQALDARDGNADGAITATDASVADDDEATPDLVFVAWGETPPTVRDGNADGAMAAKGASTGHDEEEPIPDVFFYDWGR</sequence>
<comment type="caution">
    <text evidence="3">The sequence shown here is derived from an EMBL/GenBank/DDBJ whole genome shotgun (WGS) entry which is preliminary data.</text>
</comment>